<feature type="disulfide bond" evidence="6">
    <location>
        <begin position="150"/>
        <end position="176"/>
    </location>
</feature>
<dbReference type="FunFam" id="2.30.230.10:FF:000002">
    <property type="entry name" value="Vitellogenin 7"/>
    <property type="match status" value="1"/>
</dbReference>
<dbReference type="PANTHER" id="PTHR23345:SF9">
    <property type="entry name" value="VITELLOGENIN-RELATED"/>
    <property type="match status" value="1"/>
</dbReference>
<evidence type="ECO:0000259" key="7">
    <source>
        <dbReference type="PROSITE" id="PS51211"/>
    </source>
</evidence>
<dbReference type="InterPro" id="IPR015816">
    <property type="entry name" value="Vitellinogen_b-sht_N"/>
</dbReference>
<keyword evidence="4 6" id="KW-1015">Disulfide bond</keyword>
<dbReference type="GO" id="GO:0005319">
    <property type="term" value="F:lipid transporter activity"/>
    <property type="evidence" value="ECO:0007669"/>
    <property type="project" value="InterPro"/>
</dbReference>
<dbReference type="InterPro" id="IPR050733">
    <property type="entry name" value="Vitellogenin/Apolipophorin"/>
</dbReference>
<dbReference type="GO" id="GO:0032355">
    <property type="term" value="P:response to estradiol"/>
    <property type="evidence" value="ECO:0007669"/>
    <property type="project" value="TreeGrafter"/>
</dbReference>
<keyword evidence="5" id="KW-0325">Glycoprotein</keyword>
<dbReference type="InterPro" id="IPR011030">
    <property type="entry name" value="Lipovitellin_superhlx_dom"/>
</dbReference>
<keyword evidence="9" id="KW-1185">Reference proteome</keyword>
<evidence type="ECO:0000256" key="1">
    <source>
        <dbReference type="ARBA" id="ARBA00022553"/>
    </source>
</evidence>
<dbReference type="InterPro" id="IPR001747">
    <property type="entry name" value="Vitellogenin_N"/>
</dbReference>
<dbReference type="AlphaFoldDB" id="A0A553QK52"/>
<evidence type="ECO:0000313" key="9">
    <source>
        <dbReference type="Proteomes" id="UP000316079"/>
    </source>
</evidence>
<evidence type="ECO:0000313" key="8">
    <source>
        <dbReference type="EMBL" id="TRY90354.1"/>
    </source>
</evidence>
<dbReference type="SUPFAM" id="SSF56968">
    <property type="entry name" value="Lipovitellin-phosvitin complex, beta-sheet shell regions"/>
    <property type="match status" value="1"/>
</dbReference>
<evidence type="ECO:0000256" key="2">
    <source>
        <dbReference type="ARBA" id="ARBA00022729"/>
    </source>
</evidence>
<accession>A0A553QK52</accession>
<evidence type="ECO:0000256" key="5">
    <source>
        <dbReference type="ARBA" id="ARBA00023180"/>
    </source>
</evidence>
<evidence type="ECO:0000256" key="6">
    <source>
        <dbReference type="PROSITE-ProRule" id="PRU00557"/>
    </source>
</evidence>
<evidence type="ECO:0000256" key="3">
    <source>
        <dbReference type="ARBA" id="ARBA00022761"/>
    </source>
</evidence>
<dbReference type="Proteomes" id="UP000316079">
    <property type="component" value="Unassembled WGS sequence"/>
</dbReference>
<dbReference type="PROSITE" id="PS51211">
    <property type="entry name" value="VITELLOGENIN"/>
    <property type="match status" value="1"/>
</dbReference>
<dbReference type="EMBL" id="SRMA01025856">
    <property type="protein sequence ID" value="TRY90354.1"/>
    <property type="molecule type" value="Genomic_DNA"/>
</dbReference>
<sequence length="593" mass="65683">MSSQQVNLVPEFAHDKTYVYNYEAQLLSGLPQEGLARAGIKVSSKVHLRAVAENTFLMKLMDPLLHEYAGYWPKDSFVPATKLTSALAAQLQIPIKFEYTNGAVGKVFAPAGVSPTVINLHRGILNILQLNLKKTQNIYELQEAGAQGVCRTHYIINEDHKGHTIYVTKSKDLSNCQERIIKDVGLAYTERCTECTERVKSLIETATYNYVMKPSEAGVLISEATVQEVHQFSPFNEIYGAAQMEARQTFAFVEIQKTPVDPIKADYMPRGSLQYQFATEILQTPVQLIKINDAPAQISQILQHLVSNNQATVHDDAPLKYIQLIQLLRAATRENIEAIWNQNKNKPLFRRWFLDALPAVGTPVALKMAKEKYFAGELTMPEFIQTLAVALQMVSADQETIQMTHSLATHEKISKIPALREVVMLGYGSMIARHCSAVPTCSADLLKPIHDAAAEALSKNDVPRMTLALKVLGNAGHPGSLKTITKFLPALRTTADSLPLRVQVDAILALRNIAKRDPKLVQPLALQHVSDRTLHPEVRMVACIVLFESKPSVALVSTLAGDLRTETNMHVASFCYSHIKSLTRSSAPDMASV</sequence>
<proteinExistence type="predicted"/>
<dbReference type="OrthoDB" id="5956066at2759"/>
<name>A0A553QK52_9TELE</name>
<dbReference type="Gene3D" id="2.30.230.10">
    <property type="entry name" value="Lipovitellin, beta-sheet shell regions, chain A"/>
    <property type="match status" value="1"/>
</dbReference>
<feature type="domain" description="Vitellogenin" evidence="7">
    <location>
        <begin position="12"/>
        <end position="593"/>
    </location>
</feature>
<dbReference type="GO" id="GO:0071391">
    <property type="term" value="P:cellular response to estrogen stimulus"/>
    <property type="evidence" value="ECO:0007669"/>
    <property type="project" value="TreeGrafter"/>
</dbReference>
<dbReference type="InterPro" id="IPR015819">
    <property type="entry name" value="Lipid_transp_b-sht_shell"/>
</dbReference>
<dbReference type="SMART" id="SM00638">
    <property type="entry name" value="LPD_N"/>
    <property type="match status" value="1"/>
</dbReference>
<feature type="disulfide bond" evidence="6">
    <location>
        <begin position="192"/>
        <end position="195"/>
    </location>
</feature>
<keyword evidence="3" id="KW-0758">Storage protein</keyword>
<dbReference type="PANTHER" id="PTHR23345">
    <property type="entry name" value="VITELLOGENIN-RELATED"/>
    <property type="match status" value="1"/>
</dbReference>
<organism evidence="8 9">
    <name type="scientific">Danionella cerebrum</name>
    <dbReference type="NCBI Taxonomy" id="2873325"/>
    <lineage>
        <taxon>Eukaryota</taxon>
        <taxon>Metazoa</taxon>
        <taxon>Chordata</taxon>
        <taxon>Craniata</taxon>
        <taxon>Vertebrata</taxon>
        <taxon>Euteleostomi</taxon>
        <taxon>Actinopterygii</taxon>
        <taxon>Neopterygii</taxon>
        <taxon>Teleostei</taxon>
        <taxon>Ostariophysi</taxon>
        <taxon>Cypriniformes</taxon>
        <taxon>Danionidae</taxon>
        <taxon>Danioninae</taxon>
        <taxon>Danionella</taxon>
    </lineage>
</organism>
<protein>
    <recommendedName>
        <fullName evidence="7">Vitellogenin domain-containing protein</fullName>
    </recommendedName>
</protein>
<dbReference type="Pfam" id="PF01347">
    <property type="entry name" value="Vitellogenin_N"/>
    <property type="match status" value="1"/>
</dbReference>
<dbReference type="STRING" id="623744.A0A553QK52"/>
<comment type="caution">
    <text evidence="8">The sequence shown here is derived from an EMBL/GenBank/DDBJ whole genome shotgun (WGS) entry which is preliminary data.</text>
</comment>
<evidence type="ECO:0000256" key="4">
    <source>
        <dbReference type="ARBA" id="ARBA00023157"/>
    </source>
</evidence>
<reference evidence="8 9" key="1">
    <citation type="journal article" date="2019" name="Sci. Data">
        <title>Hybrid genome assembly and annotation of Danionella translucida.</title>
        <authorList>
            <person name="Kadobianskyi M."/>
            <person name="Schulze L."/>
            <person name="Schuelke M."/>
            <person name="Judkewitz B."/>
        </authorList>
    </citation>
    <scope>NUCLEOTIDE SEQUENCE [LARGE SCALE GENOMIC DNA]</scope>
    <source>
        <strain evidence="8 9">Bolton</strain>
    </source>
</reference>
<dbReference type="GO" id="GO:0045735">
    <property type="term" value="F:nutrient reservoir activity"/>
    <property type="evidence" value="ECO:0007669"/>
    <property type="project" value="UniProtKB-KW"/>
</dbReference>
<keyword evidence="2" id="KW-0732">Signal</keyword>
<dbReference type="Gene3D" id="1.25.10.20">
    <property type="entry name" value="Vitellinogen, superhelical"/>
    <property type="match status" value="1"/>
</dbReference>
<dbReference type="FunFam" id="1.25.10.20:FF:000002">
    <property type="entry name" value="Vitellogenin 7"/>
    <property type="match status" value="1"/>
</dbReference>
<comment type="caution">
    <text evidence="6">Lacks conserved residue(s) required for the propagation of feature annotation.</text>
</comment>
<dbReference type="SUPFAM" id="SSF48431">
    <property type="entry name" value="Lipovitellin-phosvitin complex, superhelical domain"/>
    <property type="match status" value="1"/>
</dbReference>
<keyword evidence="1" id="KW-0597">Phosphoprotein</keyword>
<gene>
    <name evidence="8" type="ORF">DNTS_023635</name>
</gene>